<organism evidence="7 8">
    <name type="scientific">Alloprevotella tannerae</name>
    <dbReference type="NCBI Taxonomy" id="76122"/>
    <lineage>
        <taxon>Bacteria</taxon>
        <taxon>Pseudomonadati</taxon>
        <taxon>Bacteroidota</taxon>
        <taxon>Bacteroidia</taxon>
        <taxon>Bacteroidales</taxon>
        <taxon>Prevotellaceae</taxon>
        <taxon>Alloprevotella</taxon>
    </lineage>
</organism>
<keyword evidence="3 6" id="KW-0472">Membrane</keyword>
<name>A0A929X075_9BACT</name>
<accession>A0A929X075</accession>
<dbReference type="AlphaFoldDB" id="A0A929X075"/>
<dbReference type="GO" id="GO:0005886">
    <property type="term" value="C:plasma membrane"/>
    <property type="evidence" value="ECO:0007669"/>
    <property type="project" value="UniProtKB-SubCell"/>
</dbReference>
<comment type="caution">
    <text evidence="7">The sequence shown here is derived from an EMBL/GenBank/DDBJ whole genome shotgun (WGS) entry which is preliminary data.</text>
</comment>
<dbReference type="SUPFAM" id="SSF109998">
    <property type="entry name" value="Triger factor/SurA peptide-binding domain-like"/>
    <property type="match status" value="1"/>
</dbReference>
<keyword evidence="5" id="KW-0175">Coiled coil</keyword>
<keyword evidence="6" id="KW-0812">Transmembrane</keyword>
<dbReference type="PANTHER" id="PTHR47529">
    <property type="entry name" value="PEPTIDYL-PROLYL CIS-TRANS ISOMERASE D"/>
    <property type="match status" value="1"/>
</dbReference>
<proteinExistence type="predicted"/>
<comment type="subcellular location">
    <subcellularLocation>
        <location evidence="1">Cell membrane</location>
    </subcellularLocation>
</comment>
<keyword evidence="4" id="KW-0143">Chaperone</keyword>
<dbReference type="PANTHER" id="PTHR47529:SF1">
    <property type="entry name" value="PERIPLASMIC CHAPERONE PPID"/>
    <property type="match status" value="1"/>
</dbReference>
<evidence type="ECO:0000256" key="3">
    <source>
        <dbReference type="ARBA" id="ARBA00023136"/>
    </source>
</evidence>
<feature type="coiled-coil region" evidence="5">
    <location>
        <begin position="272"/>
        <end position="299"/>
    </location>
</feature>
<reference evidence="7" key="1">
    <citation type="submission" date="2020-04" db="EMBL/GenBank/DDBJ databases">
        <title>Deep metagenomics examines the oral microbiome during advanced dental caries in children, revealing novel taxa and co-occurrences with host molecules.</title>
        <authorList>
            <person name="Baker J.L."/>
            <person name="Morton J.T."/>
            <person name="Dinis M."/>
            <person name="Alvarez R."/>
            <person name="Tran N.C."/>
            <person name="Knight R."/>
            <person name="Edlund A."/>
        </authorList>
    </citation>
    <scope>NUCLEOTIDE SEQUENCE</scope>
    <source>
        <strain evidence="7">JCVI_34_bin.1</strain>
    </source>
</reference>
<feature type="transmembrane region" description="Helical" evidence="6">
    <location>
        <begin position="12"/>
        <end position="31"/>
    </location>
</feature>
<evidence type="ECO:0000313" key="7">
    <source>
        <dbReference type="EMBL" id="MBF0970498.1"/>
    </source>
</evidence>
<evidence type="ECO:0000256" key="1">
    <source>
        <dbReference type="ARBA" id="ARBA00004236"/>
    </source>
</evidence>
<keyword evidence="2" id="KW-1003">Cell membrane</keyword>
<keyword evidence="6" id="KW-1133">Transmembrane helix</keyword>
<evidence type="ECO:0000256" key="4">
    <source>
        <dbReference type="ARBA" id="ARBA00023186"/>
    </source>
</evidence>
<evidence type="ECO:0000313" key="8">
    <source>
        <dbReference type="Proteomes" id="UP000704068"/>
    </source>
</evidence>
<evidence type="ECO:0000256" key="6">
    <source>
        <dbReference type="SAM" id="Phobius"/>
    </source>
</evidence>
<sequence>MAALQKIRSKGKILMIIIGLGLFAFIAESGFQSITGLTNADKQKVGEAFGETLTIQDFQNRVEQLSNIAKMQKQRAGQSDALTDQEQDQIREQVWSDFVNTSAIKHETDKAGIQVTDEDVQDALRTGQAQSLQMMAQMGFANQQTGRFDVNALQDFLKNYDKNMAQLAQSGQQAYIEQYQMLRQIWEYTEGQLRNELLKMKFYTMLGQTFISNPISAKMDFDARNTLADVEVAAVPYTMVSDKDVKVTDEDLKAAYEQYKEQFVNPTKSVDLKVLDVTVEASEKDKADLTKEVNEVRQKLEAGGDPAAVVNASKTIFPYTTLAMSKNAFSSTPDIAAALDSMGVGSVKPVYYNAQDNTINTLKLINKLQAADSVRYRMIAAVGKTPKESQTRADSILKALQGGAKFDDLAKRYNQPTDSIWMFSAQYEAPNVPDDQAKMINQINTLQPGYSVISNAQGSIVVQILERKHIETKYNVAVVKCPLQFSKDTYNAALNKMNRFLSANRTIEAITKNAPREGYIVRDVPNYAQSNQSIQEQIGGSRAKDAVRWLFDEAKAGEVSQLFECGRSNDHLLVLGVTAVNDKGYLPWDNKNVRELLTGLVKQQKKGELLMARLKGVKDMAQAKTQKGVILQMLQGQNFFSQTQLSSLAVPEPKLAGAIARTAQGQFSGAVQGAAAIYFVQVQRKVQGTEKFDAKAEMQRESGNYFQAIYQQSYYGANELLINALVLRNGDVKDNRYRF</sequence>
<dbReference type="InterPro" id="IPR052029">
    <property type="entry name" value="PpiD_chaperone"/>
</dbReference>
<dbReference type="EMBL" id="JABZGR010000014">
    <property type="protein sequence ID" value="MBF0970498.1"/>
    <property type="molecule type" value="Genomic_DNA"/>
</dbReference>
<dbReference type="Pfam" id="PF13623">
    <property type="entry name" value="SurA_N_2"/>
    <property type="match status" value="1"/>
</dbReference>
<protein>
    <submittedName>
        <fullName evidence="7">SurA N-terminal domain-containing protein</fullName>
    </submittedName>
</protein>
<dbReference type="Proteomes" id="UP000704068">
    <property type="component" value="Unassembled WGS sequence"/>
</dbReference>
<dbReference type="RefSeq" id="WP_303763968.1">
    <property type="nucleotide sequence ID" value="NZ_JABZGR010000014.1"/>
</dbReference>
<dbReference type="InterPro" id="IPR027304">
    <property type="entry name" value="Trigger_fact/SurA_dom_sf"/>
</dbReference>
<evidence type="ECO:0000256" key="5">
    <source>
        <dbReference type="SAM" id="Coils"/>
    </source>
</evidence>
<gene>
    <name evidence="7" type="ORF">HXK21_05600</name>
</gene>
<evidence type="ECO:0000256" key="2">
    <source>
        <dbReference type="ARBA" id="ARBA00022475"/>
    </source>
</evidence>